<organism evidence="2">
    <name type="scientific">Escherichia coli</name>
    <dbReference type="NCBI Taxonomy" id="562"/>
    <lineage>
        <taxon>Bacteria</taxon>
        <taxon>Pseudomonadati</taxon>
        <taxon>Pseudomonadota</taxon>
        <taxon>Gammaproteobacteria</taxon>
        <taxon>Enterobacterales</taxon>
        <taxon>Enterobacteriaceae</taxon>
        <taxon>Escherichia</taxon>
    </lineage>
</organism>
<protein>
    <submittedName>
        <fullName evidence="2">tRNA_anti-like protein</fullName>
    </submittedName>
</protein>
<proteinExistence type="predicted"/>
<feature type="chain" id="PRO_5026100148" evidence="1">
    <location>
        <begin position="24"/>
        <end position="139"/>
    </location>
</feature>
<accession>A0A6G9HJ91</accession>
<feature type="signal peptide" evidence="1">
    <location>
        <begin position="1"/>
        <end position="23"/>
    </location>
</feature>
<dbReference type="AlphaFoldDB" id="A0A6G9HJ91"/>
<geneLocation type="plasmid" evidence="2">
    <name>pUZ8002</name>
</geneLocation>
<name>A0A6G9HJ91_ECOLX</name>
<dbReference type="PROSITE" id="PS51257">
    <property type="entry name" value="PROKAR_LIPOPROTEIN"/>
    <property type="match status" value="1"/>
</dbReference>
<keyword evidence="2" id="KW-0614">Plasmid</keyword>
<keyword evidence="1" id="KW-0732">Signal</keyword>
<dbReference type="EMBL" id="MN602278">
    <property type="protein sequence ID" value="QIQ10410.1"/>
    <property type="molecule type" value="Genomic_DNA"/>
</dbReference>
<evidence type="ECO:0000256" key="1">
    <source>
        <dbReference type="SAM" id="SignalP"/>
    </source>
</evidence>
<dbReference type="RefSeq" id="WP_011205799.1">
    <property type="nucleotide sequence ID" value="NZ_BGLU01000028.1"/>
</dbReference>
<evidence type="ECO:0000313" key="2">
    <source>
        <dbReference type="EMBL" id="QIQ10410.1"/>
    </source>
</evidence>
<reference evidence="2" key="1">
    <citation type="submission" date="2019-10" db="EMBL/GenBank/DDBJ databases">
        <title>Complete sequence of plasmid pUZ8002, used for conjugal plasmid transfer.</title>
        <authorList>
            <person name="Ruckert C."/>
            <person name="Thieme E."/>
            <person name="Busche T."/>
            <person name="Kalinowski J."/>
            <person name="Persicke M."/>
        </authorList>
    </citation>
    <scope>NUCLEOTIDE SEQUENCE</scope>
    <source>
        <plasmid evidence="2">pUZ8002</plasmid>
    </source>
</reference>
<sequence length="139" mass="14715" precursor="true">MQLLKKCTIAALPLLALSGCALLNIPMPTPPGSTPPEMLTVPVAQICRDADKNPVRATELYGKKGLSATGKVQVISEGFKPRYRVLLRAGSASVHAGTDNQLAIKSVSTGQTTRVTGTVKDVSYDHNGCSISLDDAKFY</sequence>